<feature type="binding site" description="covalent" evidence="9">
    <location>
        <position position="348"/>
    </location>
    <ligand>
        <name>heme c</name>
        <dbReference type="ChEBI" id="CHEBI:61717"/>
        <label>3</label>
    </ligand>
</feature>
<dbReference type="InterPro" id="IPR009056">
    <property type="entry name" value="Cyt_c-like_dom"/>
</dbReference>
<name>Q11H27_CHESB</name>
<evidence type="ECO:0000256" key="8">
    <source>
        <dbReference type="ARBA" id="ARBA00023136"/>
    </source>
</evidence>
<evidence type="ECO:0000256" key="9">
    <source>
        <dbReference type="PIRSR" id="PIRSR000018-50"/>
    </source>
</evidence>
<feature type="binding site" description="axial binding residue" evidence="10">
    <location>
        <position position="62"/>
    </location>
    <ligand>
        <name>heme c</name>
        <dbReference type="ChEBI" id="CHEBI:61717"/>
        <label>1</label>
    </ligand>
    <ligandPart>
        <name>Fe</name>
        <dbReference type="ChEBI" id="CHEBI:18248"/>
    </ligandPart>
</feature>
<feature type="binding site" description="covalent" evidence="9">
    <location>
        <position position="204"/>
    </location>
    <ligand>
        <name>heme c</name>
        <dbReference type="ChEBI" id="CHEBI:61717"/>
        <label>2</label>
    </ligand>
</feature>
<feature type="binding site" description="covalent" evidence="9">
    <location>
        <position position="351"/>
    </location>
    <ligand>
        <name>heme c</name>
        <dbReference type="ChEBI" id="CHEBI:61717"/>
        <label>3</label>
    </ligand>
</feature>
<evidence type="ECO:0000256" key="1">
    <source>
        <dbReference type="ARBA" id="ARBA00004236"/>
    </source>
</evidence>
<comment type="subcellular location">
    <subcellularLocation>
        <location evidence="1">Cell membrane</location>
    </subcellularLocation>
</comment>
<dbReference type="SUPFAM" id="SSF46626">
    <property type="entry name" value="Cytochrome c"/>
    <property type="match status" value="3"/>
</dbReference>
<feature type="domain" description="Cytochrome c" evidence="11">
    <location>
        <begin position="189"/>
        <end position="296"/>
    </location>
</feature>
<evidence type="ECO:0000256" key="2">
    <source>
        <dbReference type="ARBA" id="ARBA00022475"/>
    </source>
</evidence>
<dbReference type="GO" id="GO:0009055">
    <property type="term" value="F:electron transfer activity"/>
    <property type="evidence" value="ECO:0007669"/>
    <property type="project" value="InterPro"/>
</dbReference>
<evidence type="ECO:0000256" key="10">
    <source>
        <dbReference type="PIRSR" id="PIRSR000018-51"/>
    </source>
</evidence>
<dbReference type="GO" id="GO:0020037">
    <property type="term" value="F:heme binding"/>
    <property type="evidence" value="ECO:0007669"/>
    <property type="project" value="InterPro"/>
</dbReference>
<protein>
    <submittedName>
        <fullName evidence="12">Cytochrome c, class I</fullName>
    </submittedName>
</protein>
<feature type="domain" description="Cytochrome c" evidence="11">
    <location>
        <begin position="44"/>
        <end position="147"/>
    </location>
</feature>
<keyword evidence="3 9" id="KW-0349">Heme</keyword>
<keyword evidence="2" id="KW-1003">Cell membrane</keyword>
<dbReference type="GO" id="GO:0016614">
    <property type="term" value="F:oxidoreductase activity, acting on CH-OH group of donors"/>
    <property type="evidence" value="ECO:0007669"/>
    <property type="project" value="InterPro"/>
</dbReference>
<feature type="binding site" description="axial binding residue" evidence="10">
    <location>
        <position position="352"/>
    </location>
    <ligand>
        <name>heme c</name>
        <dbReference type="ChEBI" id="CHEBI:61717"/>
        <label>3</label>
    </ligand>
    <ligandPart>
        <name>Fe</name>
        <dbReference type="ChEBI" id="CHEBI:18248"/>
    </ligandPart>
</feature>
<dbReference type="PROSITE" id="PS51007">
    <property type="entry name" value="CYTC"/>
    <property type="match status" value="3"/>
</dbReference>
<keyword evidence="8" id="KW-0472">Membrane</keyword>
<keyword evidence="4 10" id="KW-0479">Metal-binding</keyword>
<dbReference type="eggNOG" id="COG2010">
    <property type="taxonomic scope" value="Bacteria"/>
</dbReference>
<dbReference type="PIRSF" id="PIRSF000018">
    <property type="entry name" value="Mb_ADH_cyt_c"/>
    <property type="match status" value="1"/>
</dbReference>
<feature type="binding site" description="covalent" evidence="9">
    <location>
        <position position="58"/>
    </location>
    <ligand>
        <name>heme c</name>
        <dbReference type="ChEBI" id="CHEBI:61717"/>
        <label>1</label>
    </ligand>
</feature>
<dbReference type="KEGG" id="mes:Meso_1905"/>
<dbReference type="InterPro" id="IPR051459">
    <property type="entry name" value="Cytochrome_c-type_DH"/>
</dbReference>
<dbReference type="AlphaFoldDB" id="Q11H27"/>
<evidence type="ECO:0000313" key="12">
    <source>
        <dbReference type="EMBL" id="ABG63298.1"/>
    </source>
</evidence>
<dbReference type="InterPro" id="IPR014353">
    <property type="entry name" value="Membr-bd_ADH_cyt_c"/>
</dbReference>
<evidence type="ECO:0000256" key="4">
    <source>
        <dbReference type="ARBA" id="ARBA00022723"/>
    </source>
</evidence>
<dbReference type="Pfam" id="PF00034">
    <property type="entry name" value="Cytochrom_C"/>
    <property type="match status" value="1"/>
</dbReference>
<feature type="binding site" description="covalent" evidence="9">
    <location>
        <position position="61"/>
    </location>
    <ligand>
        <name>heme c</name>
        <dbReference type="ChEBI" id="CHEBI:61717"/>
        <label>1</label>
    </ligand>
</feature>
<dbReference type="EMBL" id="CP000390">
    <property type="protein sequence ID" value="ABG63298.1"/>
    <property type="molecule type" value="Genomic_DNA"/>
</dbReference>
<evidence type="ECO:0000259" key="11">
    <source>
        <dbReference type="PROSITE" id="PS51007"/>
    </source>
</evidence>
<dbReference type="STRING" id="266779.Meso_1905"/>
<comment type="cofactor">
    <cofactor evidence="9">
        <name>heme c</name>
        <dbReference type="ChEBI" id="CHEBI:61717"/>
    </cofactor>
    <text evidence="9">Binds 3 heme c groups covalently per subunit.</text>
</comment>
<keyword evidence="5" id="KW-0732">Signal</keyword>
<gene>
    <name evidence="12" type="ordered locus">Meso_1905</name>
</gene>
<accession>Q11H27</accession>
<evidence type="ECO:0000256" key="7">
    <source>
        <dbReference type="ARBA" id="ARBA00023004"/>
    </source>
</evidence>
<feature type="binding site" description="covalent" evidence="9">
    <location>
        <position position="207"/>
    </location>
    <ligand>
        <name>heme c</name>
        <dbReference type="ChEBI" id="CHEBI:61717"/>
        <label>2</label>
    </ligand>
</feature>
<evidence type="ECO:0000256" key="5">
    <source>
        <dbReference type="ARBA" id="ARBA00022729"/>
    </source>
</evidence>
<dbReference type="PANTHER" id="PTHR35008:SF8">
    <property type="entry name" value="ALCOHOL DEHYDROGENASE CYTOCHROME C SUBUNIT"/>
    <property type="match status" value="1"/>
</dbReference>
<feature type="binding site" description="axial binding residue" evidence="10">
    <location>
        <position position="208"/>
    </location>
    <ligand>
        <name>heme c</name>
        <dbReference type="ChEBI" id="CHEBI:61717"/>
        <label>2</label>
    </ligand>
    <ligandPart>
        <name>Fe</name>
        <dbReference type="ChEBI" id="CHEBI:18248"/>
    </ligandPart>
</feature>
<dbReference type="HOGENOM" id="CLU_028594_0_1_5"/>
<dbReference type="PANTHER" id="PTHR35008">
    <property type="entry name" value="BLL4482 PROTEIN-RELATED"/>
    <property type="match status" value="1"/>
</dbReference>
<proteinExistence type="predicted"/>
<dbReference type="GO" id="GO:0005506">
    <property type="term" value="F:iron ion binding"/>
    <property type="evidence" value="ECO:0007669"/>
    <property type="project" value="InterPro"/>
</dbReference>
<sequence length="467" mass="50109" precursor="true">MRFTRILAAVLILILIVAVGFFALAWRSEIKPVAAADPSSFSEDLVQQGARLAAVGNCIACHTVPGQPAFAGGLALPTPFGTIHSTNITPDPETGIGNWSEEAFQRAMREGVDREGRHLYPAFPYDHYTRVTDEDNRALYAFLMTREPVRSTPPENDLPFPYNLRPILAGWKLLFLDKGPFQPDTAQSEEWNRGAYLAEGLGHCGACHTPRNRFGAVESDRHFGGGEAEGWQAYAINANSPAPIPWDTDSLAFYLRNGWHQWHGVSRGPMAEVTGNLGLLPDSDIVAIATYVASVMGEPDEARRARAEELMAQAAEGPGEVQAAPAVDTQAGAGNPQDRGALIYASACAGCHNGSKPQPFGGLRFSLSTAVNAPNPQNIVNVVLFGLPPSDGQASAVMPAFANVLSDQDVADLLAHMREQYSDAPAWENLVDLVARTRSGEYKVVILPADGIERGPENVGASDGAEE</sequence>
<dbReference type="OrthoDB" id="9811281at2"/>
<dbReference type="Pfam" id="PF13442">
    <property type="entry name" value="Cytochrome_CBB3"/>
    <property type="match status" value="1"/>
</dbReference>
<organism evidence="12">
    <name type="scientific">Chelativorans sp. (strain BNC1)</name>
    <dbReference type="NCBI Taxonomy" id="266779"/>
    <lineage>
        <taxon>Bacteria</taxon>
        <taxon>Pseudomonadati</taxon>
        <taxon>Pseudomonadota</taxon>
        <taxon>Alphaproteobacteria</taxon>
        <taxon>Hyphomicrobiales</taxon>
        <taxon>Phyllobacteriaceae</taxon>
        <taxon>Chelativorans</taxon>
    </lineage>
</organism>
<dbReference type="InterPro" id="IPR036909">
    <property type="entry name" value="Cyt_c-like_dom_sf"/>
</dbReference>
<dbReference type="Gene3D" id="1.10.760.10">
    <property type="entry name" value="Cytochrome c-like domain"/>
    <property type="match status" value="2"/>
</dbReference>
<feature type="domain" description="Cytochrome c" evidence="11">
    <location>
        <begin position="335"/>
        <end position="421"/>
    </location>
</feature>
<dbReference type="GO" id="GO:0005886">
    <property type="term" value="C:plasma membrane"/>
    <property type="evidence" value="ECO:0007669"/>
    <property type="project" value="UniProtKB-SubCell"/>
</dbReference>
<keyword evidence="7 10" id="KW-0408">Iron</keyword>
<reference evidence="12" key="1">
    <citation type="submission" date="2006-06" db="EMBL/GenBank/DDBJ databases">
        <title>Complete sequence of chromosome of Chelativorans sp. BNC1.</title>
        <authorList>
            <consortium name="US DOE Joint Genome Institute"/>
            <person name="Copeland A."/>
            <person name="Lucas S."/>
            <person name="Lapidus A."/>
            <person name="Barry K."/>
            <person name="Detter J.C."/>
            <person name="Glavina del Rio T."/>
            <person name="Hammon N."/>
            <person name="Israni S."/>
            <person name="Dalin E."/>
            <person name="Tice H."/>
            <person name="Pitluck S."/>
            <person name="Chertkov O."/>
            <person name="Brettin T."/>
            <person name="Bruce D."/>
            <person name="Han C."/>
            <person name="Tapia R."/>
            <person name="Gilna P."/>
            <person name="Schmutz J."/>
            <person name="Larimer F."/>
            <person name="Land M."/>
            <person name="Hauser L."/>
            <person name="Kyrpides N."/>
            <person name="Mikhailova N."/>
            <person name="Richardson P."/>
        </authorList>
    </citation>
    <scope>NUCLEOTIDE SEQUENCE</scope>
    <source>
        <strain evidence="12">BNC1</strain>
    </source>
</reference>
<evidence type="ECO:0000256" key="6">
    <source>
        <dbReference type="ARBA" id="ARBA00022737"/>
    </source>
</evidence>
<keyword evidence="6" id="KW-0677">Repeat</keyword>
<evidence type="ECO:0000256" key="3">
    <source>
        <dbReference type="ARBA" id="ARBA00022617"/>
    </source>
</evidence>